<feature type="compositionally biased region" description="Low complexity" evidence="1">
    <location>
        <begin position="650"/>
        <end position="664"/>
    </location>
</feature>
<dbReference type="PANTHER" id="PTHR35767">
    <property type="entry name" value="HAPLESS PROTEIN"/>
    <property type="match status" value="1"/>
</dbReference>
<protein>
    <recommendedName>
        <fullName evidence="4">UBZ4-type domain-containing protein</fullName>
    </recommendedName>
</protein>
<gene>
    <name evidence="2" type="ORF">DM860_008773</name>
</gene>
<feature type="compositionally biased region" description="Basic and acidic residues" evidence="1">
    <location>
        <begin position="615"/>
        <end position="646"/>
    </location>
</feature>
<feature type="region of interest" description="Disordered" evidence="1">
    <location>
        <begin position="440"/>
        <end position="464"/>
    </location>
</feature>
<sequence length="1040" mass="114900">MLSIDNPPPASDLTCHLPQIITSSPLETINGGDDEKPSSSFSSYTCSGKLVEKVDLPQAALGEKNTSSLPPYFSIRDYVFSSRSKNIKTNWPFSEKSLELCLDHGVKELLPPFHSADNLRRVVENTLADKQDNIIVLHDDQSTPCDNDSLPPTSHHTESANINSSGTEGDKVDPCSDIDIDSVPANKSSGLEFGTKVIGTNKVLSGKKGSSTAKLSSITEEETKTSNLAISESMASKTCPVCKNFSSSSNTTLNAHIDRCLSGEPKTVKWASSSSCEASKQRMRPRKTRLMTDIYATAQYCTLEDLDRRNGTTLAVRPSFPAPEMDECGDDNNDKSSPVDIEKTCDEGEVYIDAHGTKLRVLSKLNDGKATCSKKFTKGDKGSKFLSTKKKKKKKHPINSQKYLKIMTSAAQNKNVCSRSPHISEKRGSVQEGSFVRKQITRKEQSPTQHIRSQDNNKMGNEHLSNSYANRSCSSRNLTSPLETARFPKSHKRLEDLECELSDDHNEQLYLKKKASFPMLGRYTVPRKGKKAKLSKAYDHPSAHYSGRITKNDNPTVHCKPSIYSHHLVFSSKAKKFSSLRKLKGSVRSQVPCVPTSRADDKQYDSAEDQIDELPPTRDAKKARILRTRKEECEKDSGRDIGRDDENNNDNSSTFSFGSVSSSGESDDDRDEMPPASELYARKKFMNFSKHGASGADDDSLDLHADHSPLFGDEENFKRPFICDQDEIFCDVGKTTCADEFQGGYCGHLEVDSIPIPGPPGSFIPSPGRTCSGERLEEEDLHQAAYSSLASSRLYRSSSEETSPVSATTTLSNFTRSSDKPASRNPWLYSTTEDNKSSLSNDSIDHHHHHRTLSMMSCQDPPHLFQRQQPATANTTPPIPVCPTRLEKNSHLYKLYVDTDHHPQVVNKVPAGRTDSVSPSSACKPVIRLMGKDVSVDPTDGDESVSLQANPPPPSQTSYVAKKPYFQARDPQMLFYKAHEGTNNSNQRIWLHSSGYDVPVTSHGGVFRYNNDRRQLESFGVNAATAVRGGALPLMFPPPS</sequence>
<dbReference type="AlphaFoldDB" id="A0A328D5T4"/>
<evidence type="ECO:0000313" key="2">
    <source>
        <dbReference type="EMBL" id="RAL41075.1"/>
    </source>
</evidence>
<organism evidence="2 3">
    <name type="scientific">Cuscuta australis</name>
    <dbReference type="NCBI Taxonomy" id="267555"/>
    <lineage>
        <taxon>Eukaryota</taxon>
        <taxon>Viridiplantae</taxon>
        <taxon>Streptophyta</taxon>
        <taxon>Embryophyta</taxon>
        <taxon>Tracheophyta</taxon>
        <taxon>Spermatophyta</taxon>
        <taxon>Magnoliopsida</taxon>
        <taxon>eudicotyledons</taxon>
        <taxon>Gunneridae</taxon>
        <taxon>Pentapetalae</taxon>
        <taxon>asterids</taxon>
        <taxon>lamiids</taxon>
        <taxon>Solanales</taxon>
        <taxon>Convolvulaceae</taxon>
        <taxon>Cuscuteae</taxon>
        <taxon>Cuscuta</taxon>
        <taxon>Cuscuta subgen. Grammica</taxon>
        <taxon>Cuscuta sect. Cleistogrammica</taxon>
    </lineage>
</organism>
<dbReference type="PANTHER" id="PTHR35767:SF1">
    <property type="entry name" value="HAPLESS PROTEIN"/>
    <property type="match status" value="1"/>
</dbReference>
<accession>A0A328D5T4</accession>
<feature type="compositionally biased region" description="Polar residues" evidence="1">
    <location>
        <begin position="446"/>
        <end position="464"/>
    </location>
</feature>
<name>A0A328D5T4_9ASTE</name>
<feature type="region of interest" description="Disordered" evidence="1">
    <location>
        <begin position="795"/>
        <end position="845"/>
    </location>
</feature>
<feature type="region of interest" description="Disordered" evidence="1">
    <location>
        <begin position="934"/>
        <end position="959"/>
    </location>
</feature>
<evidence type="ECO:0000256" key="1">
    <source>
        <dbReference type="SAM" id="MobiDB-lite"/>
    </source>
</evidence>
<feature type="region of interest" description="Disordered" evidence="1">
    <location>
        <begin position="139"/>
        <end position="173"/>
    </location>
</feature>
<feature type="region of interest" description="Disordered" evidence="1">
    <location>
        <begin position="318"/>
        <end position="338"/>
    </location>
</feature>
<reference evidence="2 3" key="1">
    <citation type="submission" date="2018-06" db="EMBL/GenBank/DDBJ databases">
        <title>The Genome of Cuscuta australis (Dodder) Provides Insight into the Evolution of Plant Parasitism.</title>
        <authorList>
            <person name="Liu H."/>
        </authorList>
    </citation>
    <scope>NUCLEOTIDE SEQUENCE [LARGE SCALE GENOMIC DNA]</scope>
    <source>
        <strain evidence="3">cv. Yunnan</strain>
        <tissue evidence="2">Vines</tissue>
    </source>
</reference>
<proteinExistence type="predicted"/>
<keyword evidence="3" id="KW-1185">Reference proteome</keyword>
<feature type="compositionally biased region" description="Polar residues" evidence="1">
    <location>
        <begin position="828"/>
        <end position="842"/>
    </location>
</feature>
<feature type="compositionally biased region" description="Polar residues" evidence="1">
    <location>
        <begin position="142"/>
        <end position="167"/>
    </location>
</feature>
<comment type="caution">
    <text evidence="2">The sequence shown here is derived from an EMBL/GenBank/DDBJ whole genome shotgun (WGS) entry which is preliminary data.</text>
</comment>
<feature type="compositionally biased region" description="Polar residues" evidence="1">
    <location>
        <begin position="800"/>
        <end position="816"/>
    </location>
</feature>
<feature type="region of interest" description="Disordered" evidence="1">
    <location>
        <begin position="588"/>
        <end position="674"/>
    </location>
</feature>
<evidence type="ECO:0008006" key="4">
    <source>
        <dbReference type="Google" id="ProtNLM"/>
    </source>
</evidence>
<dbReference type="Gene3D" id="3.30.160.60">
    <property type="entry name" value="Classic Zinc Finger"/>
    <property type="match status" value="1"/>
</dbReference>
<evidence type="ECO:0000313" key="3">
    <source>
        <dbReference type="Proteomes" id="UP000249390"/>
    </source>
</evidence>
<dbReference type="Proteomes" id="UP000249390">
    <property type="component" value="Unassembled WGS sequence"/>
</dbReference>
<dbReference type="EMBL" id="NQVE01000192">
    <property type="protein sequence ID" value="RAL41075.1"/>
    <property type="molecule type" value="Genomic_DNA"/>
</dbReference>